<sequence>MKVIAVVMAVMAGVLNAVEVMLAQWRWWCPRRGQGEGVSVEARLDTIYFTLCGSGRDECGKSPQWMVCISFREEKEEEKE</sequence>
<gene>
    <name evidence="2" type="ORF">E2C01_015594</name>
</gene>
<dbReference type="AlphaFoldDB" id="A0A5B7DN79"/>
<feature type="signal peptide" evidence="1">
    <location>
        <begin position="1"/>
        <end position="17"/>
    </location>
</feature>
<name>A0A5B7DN79_PORTR</name>
<comment type="caution">
    <text evidence="2">The sequence shown here is derived from an EMBL/GenBank/DDBJ whole genome shotgun (WGS) entry which is preliminary data.</text>
</comment>
<accession>A0A5B7DN79</accession>
<protein>
    <recommendedName>
        <fullName evidence="4">Secreted protein</fullName>
    </recommendedName>
</protein>
<evidence type="ECO:0000313" key="2">
    <source>
        <dbReference type="EMBL" id="MPC22577.1"/>
    </source>
</evidence>
<keyword evidence="1" id="KW-0732">Signal</keyword>
<evidence type="ECO:0000256" key="1">
    <source>
        <dbReference type="SAM" id="SignalP"/>
    </source>
</evidence>
<proteinExistence type="predicted"/>
<organism evidence="2 3">
    <name type="scientific">Portunus trituberculatus</name>
    <name type="common">Swimming crab</name>
    <name type="synonym">Neptunus trituberculatus</name>
    <dbReference type="NCBI Taxonomy" id="210409"/>
    <lineage>
        <taxon>Eukaryota</taxon>
        <taxon>Metazoa</taxon>
        <taxon>Ecdysozoa</taxon>
        <taxon>Arthropoda</taxon>
        <taxon>Crustacea</taxon>
        <taxon>Multicrustacea</taxon>
        <taxon>Malacostraca</taxon>
        <taxon>Eumalacostraca</taxon>
        <taxon>Eucarida</taxon>
        <taxon>Decapoda</taxon>
        <taxon>Pleocyemata</taxon>
        <taxon>Brachyura</taxon>
        <taxon>Eubrachyura</taxon>
        <taxon>Portunoidea</taxon>
        <taxon>Portunidae</taxon>
        <taxon>Portuninae</taxon>
        <taxon>Portunus</taxon>
    </lineage>
</organism>
<dbReference type="Proteomes" id="UP000324222">
    <property type="component" value="Unassembled WGS sequence"/>
</dbReference>
<reference evidence="2 3" key="1">
    <citation type="submission" date="2019-05" db="EMBL/GenBank/DDBJ databases">
        <title>Another draft genome of Portunus trituberculatus and its Hox gene families provides insights of decapod evolution.</title>
        <authorList>
            <person name="Jeong J.-H."/>
            <person name="Song I."/>
            <person name="Kim S."/>
            <person name="Choi T."/>
            <person name="Kim D."/>
            <person name="Ryu S."/>
            <person name="Kim W."/>
        </authorList>
    </citation>
    <scope>NUCLEOTIDE SEQUENCE [LARGE SCALE GENOMIC DNA]</scope>
    <source>
        <tissue evidence="2">Muscle</tissue>
    </source>
</reference>
<evidence type="ECO:0008006" key="4">
    <source>
        <dbReference type="Google" id="ProtNLM"/>
    </source>
</evidence>
<feature type="chain" id="PRO_5023139608" description="Secreted protein" evidence="1">
    <location>
        <begin position="18"/>
        <end position="80"/>
    </location>
</feature>
<keyword evidence="3" id="KW-1185">Reference proteome</keyword>
<dbReference type="EMBL" id="VSRR010001102">
    <property type="protein sequence ID" value="MPC22577.1"/>
    <property type="molecule type" value="Genomic_DNA"/>
</dbReference>
<evidence type="ECO:0000313" key="3">
    <source>
        <dbReference type="Proteomes" id="UP000324222"/>
    </source>
</evidence>